<keyword evidence="5" id="KW-0067">ATP-binding</keyword>
<dbReference type="GO" id="GO:0046872">
    <property type="term" value="F:metal ion binding"/>
    <property type="evidence" value="ECO:0007669"/>
    <property type="project" value="UniProtKB-KW"/>
</dbReference>
<evidence type="ECO:0000256" key="6">
    <source>
        <dbReference type="ARBA" id="ARBA00023004"/>
    </source>
</evidence>
<dbReference type="InterPro" id="IPR045028">
    <property type="entry name" value="DinG/Rad3-like"/>
</dbReference>
<dbReference type="AlphaFoldDB" id="A0A1A9VZC2"/>
<protein>
    <recommendedName>
        <fullName evidence="9">Helicase ATP-binding domain-containing protein</fullName>
    </recommendedName>
</protein>
<evidence type="ECO:0000313" key="11">
    <source>
        <dbReference type="Proteomes" id="UP000091820"/>
    </source>
</evidence>
<dbReference type="EnsemblMetazoa" id="GBRI000260-RA">
    <property type="protein sequence ID" value="GBRI000260-PA"/>
    <property type="gene ID" value="GBRI000260"/>
</dbReference>
<dbReference type="Gene3D" id="3.40.50.300">
    <property type="entry name" value="P-loop containing nucleotide triphosphate hydrolases"/>
    <property type="match status" value="2"/>
</dbReference>
<dbReference type="STRING" id="37001.A0A1A9VZC2"/>
<evidence type="ECO:0000313" key="10">
    <source>
        <dbReference type="EnsemblMetazoa" id="GBRI000260-PA"/>
    </source>
</evidence>
<dbReference type="PANTHER" id="PTHR11472">
    <property type="entry name" value="DNA REPAIR DEAD HELICASE RAD3/XP-D SUBFAMILY MEMBER"/>
    <property type="match status" value="1"/>
</dbReference>
<dbReference type="GO" id="GO:0016818">
    <property type="term" value="F:hydrolase activity, acting on acid anhydrides, in phosphorus-containing anhydrides"/>
    <property type="evidence" value="ECO:0007669"/>
    <property type="project" value="InterPro"/>
</dbReference>
<dbReference type="GO" id="GO:0005634">
    <property type="term" value="C:nucleus"/>
    <property type="evidence" value="ECO:0007669"/>
    <property type="project" value="TreeGrafter"/>
</dbReference>
<keyword evidence="2" id="KW-0547">Nucleotide-binding</keyword>
<organism evidence="10 11">
    <name type="scientific">Glossina brevipalpis</name>
    <dbReference type="NCBI Taxonomy" id="37001"/>
    <lineage>
        <taxon>Eukaryota</taxon>
        <taxon>Metazoa</taxon>
        <taxon>Ecdysozoa</taxon>
        <taxon>Arthropoda</taxon>
        <taxon>Hexapoda</taxon>
        <taxon>Insecta</taxon>
        <taxon>Pterygota</taxon>
        <taxon>Neoptera</taxon>
        <taxon>Endopterygota</taxon>
        <taxon>Diptera</taxon>
        <taxon>Brachycera</taxon>
        <taxon>Muscomorpha</taxon>
        <taxon>Hippoboscoidea</taxon>
        <taxon>Glossinidae</taxon>
        <taxon>Glossina</taxon>
    </lineage>
</organism>
<dbReference type="InterPro" id="IPR014013">
    <property type="entry name" value="Helic_SF1/SF2_ATP-bd_DinG/Rad3"/>
</dbReference>
<proteinExistence type="predicted"/>
<dbReference type="GO" id="GO:0003678">
    <property type="term" value="F:DNA helicase activity"/>
    <property type="evidence" value="ECO:0007669"/>
    <property type="project" value="InterPro"/>
</dbReference>
<dbReference type="PANTHER" id="PTHR11472:SF41">
    <property type="entry name" value="ATP-DEPENDENT DNA HELICASE DDX11-RELATED"/>
    <property type="match status" value="1"/>
</dbReference>
<dbReference type="VEuPathDB" id="VectorBase:GBRI000260"/>
<dbReference type="GO" id="GO:0003677">
    <property type="term" value="F:DNA binding"/>
    <property type="evidence" value="ECO:0007669"/>
    <property type="project" value="InterPro"/>
</dbReference>
<keyword evidence="11" id="KW-1185">Reference proteome</keyword>
<dbReference type="InterPro" id="IPR010614">
    <property type="entry name" value="RAD3-like_helicase_DEAD"/>
</dbReference>
<dbReference type="GO" id="GO:0034085">
    <property type="term" value="P:establishment of sister chromatid cohesion"/>
    <property type="evidence" value="ECO:0007669"/>
    <property type="project" value="TreeGrafter"/>
</dbReference>
<name>A0A1A9VZC2_9MUSC</name>
<dbReference type="GO" id="GO:0005524">
    <property type="term" value="F:ATP binding"/>
    <property type="evidence" value="ECO:0007669"/>
    <property type="project" value="UniProtKB-KW"/>
</dbReference>
<evidence type="ECO:0000256" key="7">
    <source>
        <dbReference type="ARBA" id="ARBA00023014"/>
    </source>
</evidence>
<keyword evidence="7" id="KW-0411">Iron-sulfur</keyword>
<keyword evidence="3" id="KW-0378">Hydrolase</keyword>
<evidence type="ECO:0000256" key="1">
    <source>
        <dbReference type="ARBA" id="ARBA00022723"/>
    </source>
</evidence>
<dbReference type="GO" id="GO:0006139">
    <property type="term" value="P:nucleobase-containing compound metabolic process"/>
    <property type="evidence" value="ECO:0007669"/>
    <property type="project" value="InterPro"/>
</dbReference>
<dbReference type="PROSITE" id="PS51193">
    <property type="entry name" value="HELICASE_ATP_BIND_2"/>
    <property type="match status" value="1"/>
</dbReference>
<dbReference type="SMART" id="SM00491">
    <property type="entry name" value="HELICc2"/>
    <property type="match status" value="1"/>
</dbReference>
<dbReference type="InterPro" id="IPR006555">
    <property type="entry name" value="ATP-dep_Helicase_C"/>
</dbReference>
<evidence type="ECO:0000256" key="2">
    <source>
        <dbReference type="ARBA" id="ARBA00022741"/>
    </source>
</evidence>
<reference evidence="11" key="1">
    <citation type="submission" date="2014-03" db="EMBL/GenBank/DDBJ databases">
        <authorList>
            <person name="Aksoy S."/>
            <person name="Warren W."/>
            <person name="Wilson R.K."/>
        </authorList>
    </citation>
    <scope>NUCLEOTIDE SEQUENCE [LARGE SCALE GENOMIC DNA]</scope>
    <source>
        <strain evidence="11">IAEA</strain>
    </source>
</reference>
<evidence type="ECO:0000259" key="9">
    <source>
        <dbReference type="PROSITE" id="PS51193"/>
    </source>
</evidence>
<evidence type="ECO:0000256" key="3">
    <source>
        <dbReference type="ARBA" id="ARBA00022801"/>
    </source>
</evidence>
<dbReference type="InterPro" id="IPR027417">
    <property type="entry name" value="P-loop_NTPase"/>
</dbReference>
<feature type="domain" description="Helicase ATP-binding" evidence="9">
    <location>
        <begin position="1"/>
        <end position="114"/>
    </location>
</feature>
<evidence type="ECO:0000256" key="5">
    <source>
        <dbReference type="ARBA" id="ARBA00022840"/>
    </source>
</evidence>
<dbReference type="GO" id="GO:0051536">
    <property type="term" value="F:iron-sulfur cluster binding"/>
    <property type="evidence" value="ECO:0007669"/>
    <property type="project" value="UniProtKB-KW"/>
</dbReference>
<dbReference type="Pfam" id="PF06733">
    <property type="entry name" value="DEAD_2"/>
    <property type="match status" value="1"/>
</dbReference>
<reference evidence="10" key="2">
    <citation type="submission" date="2020-05" db="UniProtKB">
        <authorList>
            <consortium name="EnsemblMetazoa"/>
        </authorList>
    </citation>
    <scope>IDENTIFICATION</scope>
    <source>
        <strain evidence="10">IAEA</strain>
    </source>
</reference>
<keyword evidence="1" id="KW-0479">Metal-binding</keyword>
<keyword evidence="6" id="KW-0408">Iron</keyword>
<dbReference type="Pfam" id="PF13307">
    <property type="entry name" value="Helicase_C_2"/>
    <property type="match status" value="1"/>
</dbReference>
<evidence type="ECO:0000256" key="8">
    <source>
        <dbReference type="ARBA" id="ARBA00023235"/>
    </source>
</evidence>
<accession>A0A1A9VZC2</accession>
<dbReference type="Proteomes" id="UP000091820">
    <property type="component" value="Unassembled WGS sequence"/>
</dbReference>
<sequence>MNNLDIEDLVKEGERLQTCPYYAVRSKVPVAQIVMLPYQLLLHQKSRQQMGINLKGNIVIIDEAHNLLDTIAQIHSCEINLQQLAIVQQQMQSYKLRFAKKFSSANLLYINQLLFIIKRLIKLLEPSNPAVSKNSYRMIRTYELMSEGDFFNIDLYQLLQFCDRASLAQKLQGFVNKIQETPQPKENQLPESSTLDILKKLEKKQVLEQNKKTSRIYKTTKEDELPKTKVTLKAENITTPFPIRFLMTFLEALMEKAEDGRILINIEDELSNDFRSQSSFKYILLNPGAHFDDIVKEARAIIIAGGTMQPTFELTQQLFHICPERVKLRFYDHVVPSDALLPFVITKGPNGNNLLFNYSQRAKVEACGALERISKKKSIFKESRNSTNKENCSVEQLLDNYARSIKLRQEGALLLSVVGGKLSEGLNFTDDLGRGVIVVGLPYPNRQAPEMQERLRYLDTTLGSGLGKEYYENLCMKAVNQCIGRAVRHIGDYACVYLMDERYANQNIKKKLPQWIARHIQVTTSYGQVQVGTVNFFKTKKKKK</sequence>
<keyword evidence="4" id="KW-0347">Helicase</keyword>
<evidence type="ECO:0000256" key="4">
    <source>
        <dbReference type="ARBA" id="ARBA00022806"/>
    </source>
</evidence>
<keyword evidence="8" id="KW-0413">Isomerase</keyword>